<dbReference type="AlphaFoldDB" id="A0A1B0DF32"/>
<evidence type="ECO:0000313" key="2">
    <source>
        <dbReference type="EnsemblMetazoa" id="PPAI006640-PA"/>
    </source>
</evidence>
<reference evidence="2" key="1">
    <citation type="submission" date="2022-08" db="UniProtKB">
        <authorList>
            <consortium name="EnsemblMetazoa"/>
        </authorList>
    </citation>
    <scope>IDENTIFICATION</scope>
    <source>
        <strain evidence="2">Israel</strain>
    </source>
</reference>
<keyword evidence="3" id="KW-1185">Reference proteome</keyword>
<evidence type="ECO:0000313" key="3">
    <source>
        <dbReference type="Proteomes" id="UP000092462"/>
    </source>
</evidence>
<dbReference type="Gene3D" id="3.90.660.10">
    <property type="match status" value="1"/>
</dbReference>
<sequence length="402" mass="46325">MASPKNLLEAARYQYDRTLLIQSNGRVIDDNTADLLMALAISTVELYKDEIAKQDGSLGTFIVKKFNECLKEDDYKNLDPAVAEQFLDFFHKYENSIEASDTWFDTSARGYLEYWDCEGERLLNWRDKGYRTVFSLITDDIPIESLVQFRKTVTNISWSHEQIDSSVIVKCQDGSSYTADHVIVTTSLGVLKENYHKMFSPSLPPVKRNAIEGMSIGTVDKIFIEFDKPFWTKDWLGFALLWHKTDLEELRKSEMMDWLEDIFGFYVVDYQPNVLCGWISGVKARKMERDTDENVKRGVMYLLNKFLKKNIPEPVAIRRSQWYSNPNFRGSYSFRSITTDLLNTSPDDLAKPLTNSLGTPVVCFAGEATHPHYYSTVHGAIESGWREAQRLIDLYKKPTAHL</sequence>
<dbReference type="SUPFAM" id="SSF54373">
    <property type="entry name" value="FAD-linked reductases, C-terminal domain"/>
    <property type="match status" value="1"/>
</dbReference>
<dbReference type="InterPro" id="IPR002937">
    <property type="entry name" value="Amino_oxidase"/>
</dbReference>
<dbReference type="EMBL" id="AJVK01058489">
    <property type="status" value="NOT_ANNOTATED_CDS"/>
    <property type="molecule type" value="Genomic_DNA"/>
</dbReference>
<dbReference type="Pfam" id="PF01593">
    <property type="entry name" value="Amino_oxidase"/>
    <property type="match status" value="1"/>
</dbReference>
<dbReference type="VEuPathDB" id="VectorBase:PPAPM1_003893"/>
<dbReference type="SUPFAM" id="SSF51905">
    <property type="entry name" value="FAD/NAD(P)-binding domain"/>
    <property type="match status" value="1"/>
</dbReference>
<dbReference type="InterPro" id="IPR036188">
    <property type="entry name" value="FAD/NAD-bd_sf"/>
</dbReference>
<dbReference type="Gene3D" id="3.50.50.60">
    <property type="entry name" value="FAD/NAD(P)-binding domain"/>
    <property type="match status" value="1"/>
</dbReference>
<organism evidence="2 3">
    <name type="scientific">Phlebotomus papatasi</name>
    <name type="common">Sandfly</name>
    <dbReference type="NCBI Taxonomy" id="29031"/>
    <lineage>
        <taxon>Eukaryota</taxon>
        <taxon>Metazoa</taxon>
        <taxon>Ecdysozoa</taxon>
        <taxon>Arthropoda</taxon>
        <taxon>Hexapoda</taxon>
        <taxon>Insecta</taxon>
        <taxon>Pterygota</taxon>
        <taxon>Neoptera</taxon>
        <taxon>Endopterygota</taxon>
        <taxon>Diptera</taxon>
        <taxon>Nematocera</taxon>
        <taxon>Psychodoidea</taxon>
        <taxon>Psychodidae</taxon>
        <taxon>Phlebotomus</taxon>
        <taxon>Phlebotomus</taxon>
    </lineage>
</organism>
<evidence type="ECO:0000259" key="1">
    <source>
        <dbReference type="Pfam" id="PF01593"/>
    </source>
</evidence>
<dbReference type="VEuPathDB" id="VectorBase:PPAI006640"/>
<dbReference type="Proteomes" id="UP000092462">
    <property type="component" value="Unassembled WGS sequence"/>
</dbReference>
<dbReference type="InterPro" id="IPR050281">
    <property type="entry name" value="Flavin_monoamine_oxidase"/>
</dbReference>
<dbReference type="GO" id="GO:0046592">
    <property type="term" value="F:polyamine oxidase activity"/>
    <property type="evidence" value="ECO:0007669"/>
    <property type="project" value="TreeGrafter"/>
</dbReference>
<feature type="domain" description="Amine oxidase" evidence="1">
    <location>
        <begin position="78"/>
        <end position="392"/>
    </location>
</feature>
<protein>
    <recommendedName>
        <fullName evidence="1">Amine oxidase domain-containing protein</fullName>
    </recommendedName>
</protein>
<dbReference type="PANTHER" id="PTHR10742:SF398">
    <property type="entry name" value="AMINE OXIDASE DOMAIN-CONTAINING PROTEIN-RELATED"/>
    <property type="match status" value="1"/>
</dbReference>
<dbReference type="EnsemblMetazoa" id="PPAI006640-RA">
    <property type="protein sequence ID" value="PPAI006640-PA"/>
    <property type="gene ID" value="PPAI006640"/>
</dbReference>
<proteinExistence type="predicted"/>
<dbReference type="PANTHER" id="PTHR10742">
    <property type="entry name" value="FLAVIN MONOAMINE OXIDASE"/>
    <property type="match status" value="1"/>
</dbReference>
<name>A0A1B0DF32_PHLPP</name>
<accession>A0A1B0DF32</accession>